<evidence type="ECO:0000313" key="5">
    <source>
        <dbReference type="Proteomes" id="UP000309872"/>
    </source>
</evidence>
<dbReference type="AlphaFoldDB" id="A0A4U0GRE8"/>
<dbReference type="InterPro" id="IPR051558">
    <property type="entry name" value="Metallophosphoesterase_PAP"/>
</dbReference>
<evidence type="ECO:0000256" key="1">
    <source>
        <dbReference type="ARBA" id="ARBA00022729"/>
    </source>
</evidence>
<proteinExistence type="predicted"/>
<evidence type="ECO:0000313" key="4">
    <source>
        <dbReference type="EMBL" id="TJY61448.1"/>
    </source>
</evidence>
<dbReference type="GO" id="GO:0016787">
    <property type="term" value="F:hydrolase activity"/>
    <property type="evidence" value="ECO:0007669"/>
    <property type="project" value="UniProtKB-KW"/>
</dbReference>
<dbReference type="EMBL" id="SUKA01000009">
    <property type="protein sequence ID" value="TJY61448.1"/>
    <property type="molecule type" value="Genomic_DNA"/>
</dbReference>
<dbReference type="PANTHER" id="PTHR10161">
    <property type="entry name" value="TARTRATE-RESISTANT ACID PHOSPHATASE TYPE 5"/>
    <property type="match status" value="1"/>
</dbReference>
<gene>
    <name evidence="4" type="ORF">FAZ19_21345</name>
</gene>
<dbReference type="InterPro" id="IPR004843">
    <property type="entry name" value="Calcineurin-like_PHP"/>
</dbReference>
<dbReference type="InterPro" id="IPR029052">
    <property type="entry name" value="Metallo-depent_PP-like"/>
</dbReference>
<evidence type="ECO:0000259" key="3">
    <source>
        <dbReference type="Pfam" id="PF00149"/>
    </source>
</evidence>
<accession>A0A4U0GRE8</accession>
<dbReference type="RefSeq" id="WP_136822802.1">
    <property type="nucleotide sequence ID" value="NZ_BMJX01000009.1"/>
</dbReference>
<evidence type="ECO:0000256" key="2">
    <source>
        <dbReference type="ARBA" id="ARBA00022801"/>
    </source>
</evidence>
<name>A0A4U0GRE8_9SPHI</name>
<sequence length="395" mass="44958">MRYFLFFILLFSFGIIGAQVQKRIVLIGDAGEINETQKALIQHAASQVVEKNTLVLYLGDNIYPDGMPLTDVKGINEAKGILESQYVPMLKKGAQVYFLPGNHDWNYKKRDGLERVRAQADFILAQQDTNLHFLPAKGCPDPVAIEVSTNSVLLLYDSEWFLYPFRKQNGDCLCKTETQVFERLDELLYVYRDKLIVLASHHPMYSYGAHGGHFTWRDHIFPLTNLRRNLYVPLPLVGSLYPLLRNTVFLNAEDKPHPRYSSLVDNINKLAANHPNLIYIAGHDHGLQYIKKDKMTQIVSGGASKTAAIANGKGLQFKYSLGGYAVLDVMQDGTSHILFYAYKDDAVDLAYEDHIPFIQIVKSNHNEAGHVYDNRNYLLDFDQNVVNLLYVNKHF</sequence>
<protein>
    <recommendedName>
        <fullName evidence="3">Calcineurin-like phosphoesterase domain-containing protein</fullName>
    </recommendedName>
</protein>
<reference evidence="4 5" key="1">
    <citation type="submission" date="2019-04" db="EMBL/GenBank/DDBJ databases">
        <title>Sphingobacterium olei sp. nov., isolated from oil-contaminated soil.</title>
        <authorList>
            <person name="Liu B."/>
        </authorList>
    </citation>
    <scope>NUCLEOTIDE SEQUENCE [LARGE SCALE GENOMIC DNA]</scope>
    <source>
        <strain evidence="4 5">Y3L14</strain>
    </source>
</reference>
<feature type="domain" description="Calcineurin-like phosphoesterase" evidence="3">
    <location>
        <begin position="23"/>
        <end position="213"/>
    </location>
</feature>
<dbReference type="Pfam" id="PF00149">
    <property type="entry name" value="Metallophos"/>
    <property type="match status" value="1"/>
</dbReference>
<comment type="caution">
    <text evidence="4">The sequence shown here is derived from an EMBL/GenBank/DDBJ whole genome shotgun (WGS) entry which is preliminary data.</text>
</comment>
<organism evidence="4 5">
    <name type="scientific">Sphingobacterium alkalisoli</name>
    <dbReference type="NCBI Taxonomy" id="1874115"/>
    <lineage>
        <taxon>Bacteria</taxon>
        <taxon>Pseudomonadati</taxon>
        <taxon>Bacteroidota</taxon>
        <taxon>Sphingobacteriia</taxon>
        <taxon>Sphingobacteriales</taxon>
        <taxon>Sphingobacteriaceae</taxon>
        <taxon>Sphingobacterium</taxon>
    </lineage>
</organism>
<keyword evidence="2" id="KW-0378">Hydrolase</keyword>
<dbReference type="SUPFAM" id="SSF56300">
    <property type="entry name" value="Metallo-dependent phosphatases"/>
    <property type="match status" value="1"/>
</dbReference>
<keyword evidence="5" id="KW-1185">Reference proteome</keyword>
<dbReference type="OrthoDB" id="9809781at2"/>
<dbReference type="Proteomes" id="UP000309872">
    <property type="component" value="Unassembled WGS sequence"/>
</dbReference>
<dbReference type="PANTHER" id="PTHR10161:SF14">
    <property type="entry name" value="TARTRATE-RESISTANT ACID PHOSPHATASE TYPE 5"/>
    <property type="match status" value="1"/>
</dbReference>
<dbReference type="Gene3D" id="3.60.21.10">
    <property type="match status" value="2"/>
</dbReference>
<keyword evidence="1" id="KW-0732">Signal</keyword>